<comment type="caution">
    <text evidence="9">The sequence shown here is derived from an EMBL/GenBank/DDBJ whole genome shotgun (WGS) entry which is preliminary data.</text>
</comment>
<dbReference type="SUPFAM" id="SSF143800">
    <property type="entry name" value="L28p-like"/>
    <property type="match status" value="1"/>
</dbReference>
<dbReference type="NCBIfam" id="TIGR00105">
    <property type="entry name" value="L31"/>
    <property type="match status" value="1"/>
</dbReference>
<comment type="function">
    <text evidence="8">Binds the 23S rRNA.</text>
</comment>
<dbReference type="NCBIfam" id="NF001809">
    <property type="entry name" value="PRK00528.1"/>
    <property type="match status" value="1"/>
</dbReference>
<sequence length="73" mass="8525">MKADIHPKYQDTQYSCACGAEFVIRSTMRQQVKLEICSSCHPLYTGKEKLMDTEGRIDRFKKKYENVSFGKKK</sequence>
<feature type="binding site" evidence="8">
    <location>
        <position position="18"/>
    </location>
    <ligand>
        <name>Zn(2+)</name>
        <dbReference type="ChEBI" id="CHEBI:29105"/>
    </ligand>
</feature>
<accession>A0A1F6G9F5</accession>
<dbReference type="Gene3D" id="4.10.830.30">
    <property type="entry name" value="Ribosomal protein L31"/>
    <property type="match status" value="1"/>
</dbReference>
<evidence type="ECO:0000256" key="5">
    <source>
        <dbReference type="ARBA" id="ARBA00022980"/>
    </source>
</evidence>
<evidence type="ECO:0000256" key="3">
    <source>
        <dbReference type="ARBA" id="ARBA00022730"/>
    </source>
</evidence>
<proteinExistence type="inferred from homology"/>
<name>A0A1F6G9F5_9PROT</name>
<dbReference type="InterPro" id="IPR042105">
    <property type="entry name" value="Ribosomal_bL31_sf"/>
</dbReference>
<keyword evidence="8" id="KW-0479">Metal-binding</keyword>
<comment type="similarity">
    <text evidence="1 8">Belongs to the bacterial ribosomal protein bL31 family. Type A subfamily.</text>
</comment>
<keyword evidence="5 8" id="KW-0689">Ribosomal protein</keyword>
<dbReference type="GO" id="GO:0006412">
    <property type="term" value="P:translation"/>
    <property type="evidence" value="ECO:0007669"/>
    <property type="project" value="UniProtKB-UniRule"/>
</dbReference>
<evidence type="ECO:0000256" key="1">
    <source>
        <dbReference type="ARBA" id="ARBA00009296"/>
    </source>
</evidence>
<dbReference type="GO" id="GO:0005840">
    <property type="term" value="C:ribosome"/>
    <property type="evidence" value="ECO:0007669"/>
    <property type="project" value="UniProtKB-KW"/>
</dbReference>
<feature type="binding site" evidence="8">
    <location>
        <position position="37"/>
    </location>
    <ligand>
        <name>Zn(2+)</name>
        <dbReference type="ChEBI" id="CHEBI:29105"/>
    </ligand>
</feature>
<reference evidence="9 10" key="1">
    <citation type="journal article" date="2016" name="Nat. Commun.">
        <title>Thousands of microbial genomes shed light on interconnected biogeochemical processes in an aquifer system.</title>
        <authorList>
            <person name="Anantharaman K."/>
            <person name="Brown C.T."/>
            <person name="Hug L.A."/>
            <person name="Sharon I."/>
            <person name="Castelle C.J."/>
            <person name="Probst A.J."/>
            <person name="Thomas B.C."/>
            <person name="Singh A."/>
            <person name="Wilkins M.J."/>
            <person name="Karaoz U."/>
            <person name="Brodie E.L."/>
            <person name="Williams K.H."/>
            <person name="Hubbard S.S."/>
            <person name="Banfield J.F."/>
        </authorList>
    </citation>
    <scope>NUCLEOTIDE SEQUENCE [LARGE SCALE GENOMIC DNA]</scope>
</reference>
<evidence type="ECO:0000256" key="2">
    <source>
        <dbReference type="ARBA" id="ARBA00011838"/>
    </source>
</evidence>
<dbReference type="PANTHER" id="PTHR33280:SF1">
    <property type="entry name" value="LARGE RIBOSOMAL SUBUNIT PROTEIN BL31C"/>
    <property type="match status" value="1"/>
</dbReference>
<dbReference type="AlphaFoldDB" id="A0A1F6G9F5"/>
<dbReference type="PRINTS" id="PR01249">
    <property type="entry name" value="RIBOSOMALL31"/>
</dbReference>
<dbReference type="InterPro" id="IPR002150">
    <property type="entry name" value="Ribosomal_bL31"/>
</dbReference>
<feature type="binding site" evidence="8">
    <location>
        <position position="40"/>
    </location>
    <ligand>
        <name>Zn(2+)</name>
        <dbReference type="ChEBI" id="CHEBI:29105"/>
    </ligand>
</feature>
<protein>
    <recommendedName>
        <fullName evidence="7 8">Large ribosomal subunit protein bL31</fullName>
    </recommendedName>
</protein>
<dbReference type="GO" id="GO:0019843">
    <property type="term" value="F:rRNA binding"/>
    <property type="evidence" value="ECO:0007669"/>
    <property type="project" value="UniProtKB-KW"/>
</dbReference>
<dbReference type="STRING" id="1817772.A2527_05785"/>
<dbReference type="GO" id="GO:0046872">
    <property type="term" value="F:metal ion binding"/>
    <property type="evidence" value="ECO:0007669"/>
    <property type="project" value="UniProtKB-KW"/>
</dbReference>
<feature type="binding site" evidence="8">
    <location>
        <position position="16"/>
    </location>
    <ligand>
        <name>Zn(2+)</name>
        <dbReference type="ChEBI" id="CHEBI:29105"/>
    </ligand>
</feature>
<dbReference type="NCBIfam" id="NF000612">
    <property type="entry name" value="PRK00019.1"/>
    <property type="match status" value="1"/>
</dbReference>
<evidence type="ECO:0000256" key="8">
    <source>
        <dbReference type="HAMAP-Rule" id="MF_00501"/>
    </source>
</evidence>
<gene>
    <name evidence="8" type="primary">rpmE</name>
    <name evidence="9" type="ORF">A2527_05785</name>
</gene>
<dbReference type="InterPro" id="IPR027491">
    <property type="entry name" value="Ribosomal_bL31_A"/>
</dbReference>
<dbReference type="Proteomes" id="UP000178449">
    <property type="component" value="Unassembled WGS sequence"/>
</dbReference>
<comment type="cofactor">
    <cofactor evidence="8">
        <name>Zn(2+)</name>
        <dbReference type="ChEBI" id="CHEBI:29105"/>
    </cofactor>
    <text evidence="8">Binds 1 zinc ion per subunit.</text>
</comment>
<organism evidence="9 10">
    <name type="scientific">Candidatus Lambdaproteobacteria bacterium RIFOXYD2_FULL_50_16</name>
    <dbReference type="NCBI Taxonomy" id="1817772"/>
    <lineage>
        <taxon>Bacteria</taxon>
        <taxon>Pseudomonadati</taxon>
        <taxon>Pseudomonadota</taxon>
        <taxon>Candidatus Lambdaproteobacteria</taxon>
    </lineage>
</organism>
<dbReference type="Pfam" id="PF01197">
    <property type="entry name" value="Ribosomal_L31"/>
    <property type="match status" value="1"/>
</dbReference>
<evidence type="ECO:0000313" key="10">
    <source>
        <dbReference type="Proteomes" id="UP000178449"/>
    </source>
</evidence>
<evidence type="ECO:0000256" key="6">
    <source>
        <dbReference type="ARBA" id="ARBA00023274"/>
    </source>
</evidence>
<keyword evidence="4 8" id="KW-0694">RNA-binding</keyword>
<evidence type="ECO:0000256" key="7">
    <source>
        <dbReference type="ARBA" id="ARBA00035687"/>
    </source>
</evidence>
<keyword evidence="6 8" id="KW-0687">Ribonucleoprotein</keyword>
<keyword evidence="3 8" id="KW-0699">rRNA-binding</keyword>
<dbReference type="InterPro" id="IPR034704">
    <property type="entry name" value="Ribosomal_bL28/bL31-like_sf"/>
</dbReference>
<dbReference type="GO" id="GO:0003735">
    <property type="term" value="F:structural constituent of ribosome"/>
    <property type="evidence" value="ECO:0007669"/>
    <property type="project" value="InterPro"/>
</dbReference>
<dbReference type="EMBL" id="MFNE01000035">
    <property type="protein sequence ID" value="OGG94708.1"/>
    <property type="molecule type" value="Genomic_DNA"/>
</dbReference>
<keyword evidence="8" id="KW-0862">Zinc</keyword>
<evidence type="ECO:0000313" key="9">
    <source>
        <dbReference type="EMBL" id="OGG94708.1"/>
    </source>
</evidence>
<dbReference type="PANTHER" id="PTHR33280">
    <property type="entry name" value="50S RIBOSOMAL PROTEIN L31, CHLOROPLASTIC"/>
    <property type="match status" value="1"/>
</dbReference>
<dbReference type="GO" id="GO:1990904">
    <property type="term" value="C:ribonucleoprotein complex"/>
    <property type="evidence" value="ECO:0007669"/>
    <property type="project" value="UniProtKB-KW"/>
</dbReference>
<evidence type="ECO:0000256" key="4">
    <source>
        <dbReference type="ARBA" id="ARBA00022884"/>
    </source>
</evidence>
<comment type="subunit">
    <text evidence="2 8">Part of the 50S ribosomal subunit.</text>
</comment>
<dbReference type="HAMAP" id="MF_00501">
    <property type="entry name" value="Ribosomal_bL31_1"/>
    <property type="match status" value="1"/>
</dbReference>